<protein>
    <submittedName>
        <fullName evidence="1">Uncharacterized protein</fullName>
    </submittedName>
</protein>
<dbReference type="AlphaFoldDB" id="A0A426YE16"/>
<proteinExistence type="predicted"/>
<reference evidence="1 2" key="1">
    <citation type="journal article" date="2014" name="Agronomy (Basel)">
        <title>A Draft Genome Sequence for Ensete ventricosum, the Drought-Tolerant Tree Against Hunger.</title>
        <authorList>
            <person name="Harrison J."/>
            <person name="Moore K.A."/>
            <person name="Paszkiewicz K."/>
            <person name="Jones T."/>
            <person name="Grant M."/>
            <person name="Ambacheew D."/>
            <person name="Muzemil S."/>
            <person name="Studholme D.J."/>
        </authorList>
    </citation>
    <scope>NUCLEOTIDE SEQUENCE [LARGE SCALE GENOMIC DNA]</scope>
</reference>
<dbReference type="EMBL" id="AMZH03013027">
    <property type="protein sequence ID" value="RRT49946.1"/>
    <property type="molecule type" value="Genomic_DNA"/>
</dbReference>
<dbReference type="Proteomes" id="UP000287651">
    <property type="component" value="Unassembled WGS sequence"/>
</dbReference>
<comment type="caution">
    <text evidence="1">The sequence shown here is derived from an EMBL/GenBank/DDBJ whole genome shotgun (WGS) entry which is preliminary data.</text>
</comment>
<name>A0A426YE16_ENSVE</name>
<sequence>MLPLRFPNSGIIAKVFMRKIRFKLRVMRLNRLELFYTFLVYFYAKHSEERGGRPRPKPLAGATASWRSHAARGDCPFRGRKGQPRSQGCLLQGQEWPLAQGGDNDNLVRVREEG</sequence>
<evidence type="ECO:0000313" key="2">
    <source>
        <dbReference type="Proteomes" id="UP000287651"/>
    </source>
</evidence>
<organism evidence="1 2">
    <name type="scientific">Ensete ventricosum</name>
    <name type="common">Abyssinian banana</name>
    <name type="synonym">Musa ensete</name>
    <dbReference type="NCBI Taxonomy" id="4639"/>
    <lineage>
        <taxon>Eukaryota</taxon>
        <taxon>Viridiplantae</taxon>
        <taxon>Streptophyta</taxon>
        <taxon>Embryophyta</taxon>
        <taxon>Tracheophyta</taxon>
        <taxon>Spermatophyta</taxon>
        <taxon>Magnoliopsida</taxon>
        <taxon>Liliopsida</taxon>
        <taxon>Zingiberales</taxon>
        <taxon>Musaceae</taxon>
        <taxon>Ensete</taxon>
    </lineage>
</organism>
<evidence type="ECO:0000313" key="1">
    <source>
        <dbReference type="EMBL" id="RRT49946.1"/>
    </source>
</evidence>
<accession>A0A426YE16</accession>
<gene>
    <name evidence="1" type="ORF">B296_00033398</name>
</gene>